<proteinExistence type="predicted"/>
<dbReference type="EMBL" id="MU128909">
    <property type="protein sequence ID" value="KAF9521020.1"/>
    <property type="molecule type" value="Genomic_DNA"/>
</dbReference>
<evidence type="ECO:0000313" key="2">
    <source>
        <dbReference type="Proteomes" id="UP000886523"/>
    </source>
</evidence>
<reference evidence="1" key="1">
    <citation type="journal article" date="2020" name="Nat. Commun.">
        <title>Large-scale genome sequencing of mycorrhizal fungi provides insights into the early evolution of symbiotic traits.</title>
        <authorList>
            <person name="Miyauchi S."/>
            <person name="Kiss E."/>
            <person name="Kuo A."/>
            <person name="Drula E."/>
            <person name="Kohler A."/>
            <person name="Sanchez-Garcia M."/>
            <person name="Morin E."/>
            <person name="Andreopoulos B."/>
            <person name="Barry K.W."/>
            <person name="Bonito G."/>
            <person name="Buee M."/>
            <person name="Carver A."/>
            <person name="Chen C."/>
            <person name="Cichocki N."/>
            <person name="Clum A."/>
            <person name="Culley D."/>
            <person name="Crous P.W."/>
            <person name="Fauchery L."/>
            <person name="Girlanda M."/>
            <person name="Hayes R.D."/>
            <person name="Keri Z."/>
            <person name="LaButti K."/>
            <person name="Lipzen A."/>
            <person name="Lombard V."/>
            <person name="Magnuson J."/>
            <person name="Maillard F."/>
            <person name="Murat C."/>
            <person name="Nolan M."/>
            <person name="Ohm R.A."/>
            <person name="Pangilinan J."/>
            <person name="Pereira M.F."/>
            <person name="Perotto S."/>
            <person name="Peter M."/>
            <person name="Pfister S."/>
            <person name="Riley R."/>
            <person name="Sitrit Y."/>
            <person name="Stielow J.B."/>
            <person name="Szollosi G."/>
            <person name="Zifcakova L."/>
            <person name="Stursova M."/>
            <person name="Spatafora J.W."/>
            <person name="Tedersoo L."/>
            <person name="Vaario L.M."/>
            <person name="Yamada A."/>
            <person name="Yan M."/>
            <person name="Wang P."/>
            <person name="Xu J."/>
            <person name="Bruns T."/>
            <person name="Baldrian P."/>
            <person name="Vilgalys R."/>
            <person name="Dunand C."/>
            <person name="Henrissat B."/>
            <person name="Grigoriev I.V."/>
            <person name="Hibbett D."/>
            <person name="Nagy L.G."/>
            <person name="Martin F.M."/>
        </authorList>
    </citation>
    <scope>NUCLEOTIDE SEQUENCE</scope>
    <source>
        <strain evidence="1">UP504</strain>
    </source>
</reference>
<dbReference type="CDD" id="cd09917">
    <property type="entry name" value="F-box_SF"/>
    <property type="match status" value="1"/>
</dbReference>
<dbReference type="InterPro" id="IPR036047">
    <property type="entry name" value="F-box-like_dom_sf"/>
</dbReference>
<gene>
    <name evidence="1" type="ORF">BS47DRAFT_1335127</name>
</gene>
<dbReference type="Proteomes" id="UP000886523">
    <property type="component" value="Unassembled WGS sequence"/>
</dbReference>
<keyword evidence="2" id="KW-1185">Reference proteome</keyword>
<evidence type="ECO:0008006" key="3">
    <source>
        <dbReference type="Google" id="ProtNLM"/>
    </source>
</evidence>
<accession>A0A9P6E2S0</accession>
<sequence length="79" mass="8711">MMTCKCDLCDSQTVSPMSSANNTPVLPHDVLCTLMGFLDIRTLKAASLVNRDLTDRGDRLIAVIPHLRQIGKKQDVATR</sequence>
<evidence type="ECO:0000313" key="1">
    <source>
        <dbReference type="EMBL" id="KAF9521020.1"/>
    </source>
</evidence>
<dbReference type="SUPFAM" id="SSF81383">
    <property type="entry name" value="F-box domain"/>
    <property type="match status" value="1"/>
</dbReference>
<comment type="caution">
    <text evidence="1">The sequence shown here is derived from an EMBL/GenBank/DDBJ whole genome shotgun (WGS) entry which is preliminary data.</text>
</comment>
<protein>
    <recommendedName>
        <fullName evidence="3">F-box domain-containing protein</fullName>
    </recommendedName>
</protein>
<dbReference type="AlphaFoldDB" id="A0A9P6E2S0"/>
<organism evidence="1 2">
    <name type="scientific">Hydnum rufescens UP504</name>
    <dbReference type="NCBI Taxonomy" id="1448309"/>
    <lineage>
        <taxon>Eukaryota</taxon>
        <taxon>Fungi</taxon>
        <taxon>Dikarya</taxon>
        <taxon>Basidiomycota</taxon>
        <taxon>Agaricomycotina</taxon>
        <taxon>Agaricomycetes</taxon>
        <taxon>Cantharellales</taxon>
        <taxon>Hydnaceae</taxon>
        <taxon>Hydnum</taxon>
    </lineage>
</organism>
<name>A0A9P6E2S0_9AGAM</name>